<evidence type="ECO:0000313" key="3">
    <source>
        <dbReference type="Proteomes" id="UP000231878"/>
    </source>
</evidence>
<sequence length="82" mass="9056">MRRRSACARHRCGRRKTRASERTKRATGCGTKHVNRVERSLPAHAAAYARAAPARMARRAFARTSMPSPGDTLASPFPIPLL</sequence>
<dbReference type="EMBL" id="PHRB01000001">
    <property type="protein sequence ID" value="PJO68164.1"/>
    <property type="molecule type" value="Genomic_DNA"/>
</dbReference>
<protein>
    <submittedName>
        <fullName evidence="2">Uncharacterized protein</fullName>
    </submittedName>
</protein>
<proteinExistence type="predicted"/>
<gene>
    <name evidence="2" type="ORF">CWD88_02635</name>
</gene>
<feature type="region of interest" description="Disordered" evidence="1">
    <location>
        <begin position="1"/>
        <end position="29"/>
    </location>
</feature>
<evidence type="ECO:0000256" key="1">
    <source>
        <dbReference type="SAM" id="MobiDB-lite"/>
    </source>
</evidence>
<dbReference type="Proteomes" id="UP000231878">
    <property type="component" value="Unassembled WGS sequence"/>
</dbReference>
<evidence type="ECO:0000313" key="2">
    <source>
        <dbReference type="EMBL" id="PJO68164.1"/>
    </source>
</evidence>
<dbReference type="AlphaFoldDB" id="A0AAX0UIN0"/>
<organism evidence="2 3">
    <name type="scientific">Burkholderia pseudomallei</name>
    <name type="common">Pseudomonas pseudomallei</name>
    <dbReference type="NCBI Taxonomy" id="28450"/>
    <lineage>
        <taxon>Bacteria</taxon>
        <taxon>Pseudomonadati</taxon>
        <taxon>Pseudomonadota</taxon>
        <taxon>Betaproteobacteria</taxon>
        <taxon>Burkholderiales</taxon>
        <taxon>Burkholderiaceae</taxon>
        <taxon>Burkholderia</taxon>
        <taxon>pseudomallei group</taxon>
    </lineage>
</organism>
<reference evidence="2 3" key="1">
    <citation type="submission" date="2017-11" db="EMBL/GenBank/DDBJ databases">
        <title>Molecular characterization of Burkholderia pseudomallei and closely related isolates from Vietnam.</title>
        <authorList>
            <person name="Ustinov D.V."/>
            <person name="Antonov A.S."/>
            <person name="Avdusheva E.F."/>
            <person name="Shpak I.M."/>
            <person name="Zakharova I.B."/>
            <person name="Thi L.A."/>
            <person name="Teteryatnikova N."/>
            <person name="Lopasteyskaya Y.A."/>
            <person name="Kuzyutina J.A."/>
            <person name="Ngo T.N."/>
            <person name="Victorov D.V."/>
        </authorList>
    </citation>
    <scope>NUCLEOTIDE SEQUENCE [LARGE SCALE GENOMIC DNA]</scope>
    <source>
        <strain evidence="2 3">V1512</strain>
    </source>
</reference>
<name>A0AAX0UIN0_BURPE</name>
<accession>A0AAX0UIN0</accession>
<comment type="caution">
    <text evidence="2">The sequence shown here is derived from an EMBL/GenBank/DDBJ whole genome shotgun (WGS) entry which is preliminary data.</text>
</comment>
<feature type="compositionally biased region" description="Basic residues" evidence="1">
    <location>
        <begin position="1"/>
        <end position="17"/>
    </location>
</feature>